<evidence type="ECO:0000256" key="1">
    <source>
        <dbReference type="ARBA" id="ARBA00006226"/>
    </source>
</evidence>
<dbReference type="InterPro" id="IPR051803">
    <property type="entry name" value="TA_system_RelE-like_toxin"/>
</dbReference>
<dbReference type="AlphaFoldDB" id="A0A4S8Q283"/>
<comment type="similarity">
    <text evidence="1">Belongs to the RelE toxin family.</text>
</comment>
<dbReference type="InterPro" id="IPR035093">
    <property type="entry name" value="RelE/ParE_toxin_dom_sf"/>
</dbReference>
<name>A0A4S8Q283_9HYPH</name>
<keyword evidence="2" id="KW-1277">Toxin-antitoxin system</keyword>
<organism evidence="3 4">
    <name type="scientific">Rhizobium rosettiformans W3</name>
    <dbReference type="NCBI Taxonomy" id="538378"/>
    <lineage>
        <taxon>Bacteria</taxon>
        <taxon>Pseudomonadati</taxon>
        <taxon>Pseudomonadota</taxon>
        <taxon>Alphaproteobacteria</taxon>
        <taxon>Hyphomicrobiales</taxon>
        <taxon>Rhizobiaceae</taxon>
        <taxon>Rhizobium/Agrobacterium group</taxon>
        <taxon>Rhizobium</taxon>
    </lineage>
</organism>
<dbReference type="NCBIfam" id="TIGR02385">
    <property type="entry name" value="RelE_StbE"/>
    <property type="match status" value="1"/>
</dbReference>
<evidence type="ECO:0000313" key="3">
    <source>
        <dbReference type="EMBL" id="THV38090.1"/>
    </source>
</evidence>
<dbReference type="RefSeq" id="WP_136538576.1">
    <property type="nucleotide sequence ID" value="NZ_STGU01000002.1"/>
</dbReference>
<comment type="caution">
    <text evidence="3">The sequence shown here is derived from an EMBL/GenBank/DDBJ whole genome shotgun (WGS) entry which is preliminary data.</text>
</comment>
<dbReference type="Proteomes" id="UP000307378">
    <property type="component" value="Unassembled WGS sequence"/>
</dbReference>
<dbReference type="EMBL" id="STGU01000002">
    <property type="protein sequence ID" value="THV38090.1"/>
    <property type="molecule type" value="Genomic_DNA"/>
</dbReference>
<proteinExistence type="inferred from homology"/>
<sequence>MRLTWSALAIADRLAMFDFIEQENPAAAVRIDTKIELGIRQLLQFPESGRTGRVTGTRELVISGTPYIAAYAVLPDRIRVLRILHGAQIWPHAL</sequence>
<dbReference type="Gene3D" id="3.30.2310.20">
    <property type="entry name" value="RelE-like"/>
    <property type="match status" value="1"/>
</dbReference>
<dbReference type="Pfam" id="PF05016">
    <property type="entry name" value="ParE_toxin"/>
    <property type="match status" value="1"/>
</dbReference>
<protein>
    <submittedName>
        <fullName evidence="3">Type II toxin-antitoxin system RelE/ParE family toxin</fullName>
    </submittedName>
</protein>
<evidence type="ECO:0000256" key="2">
    <source>
        <dbReference type="ARBA" id="ARBA00022649"/>
    </source>
</evidence>
<evidence type="ECO:0000313" key="4">
    <source>
        <dbReference type="Proteomes" id="UP000307378"/>
    </source>
</evidence>
<dbReference type="InterPro" id="IPR007712">
    <property type="entry name" value="RelE/ParE_toxin"/>
</dbReference>
<gene>
    <name evidence="3" type="ORF">FAA86_04630</name>
</gene>
<accession>A0A4S8Q283</accession>
<dbReference type="PANTHER" id="PTHR33755:SF6">
    <property type="entry name" value="PLASMID STABILIZATION SYSTEM PROTEIN"/>
    <property type="match status" value="1"/>
</dbReference>
<reference evidence="3 4" key="1">
    <citation type="submission" date="2019-04" db="EMBL/GenBank/DDBJ databases">
        <title>genome sequence of strain W3.</title>
        <authorList>
            <person name="Gao J."/>
            <person name="Sun J."/>
        </authorList>
    </citation>
    <scope>NUCLEOTIDE SEQUENCE [LARGE SCALE GENOMIC DNA]</scope>
    <source>
        <strain evidence="3 4">W3</strain>
    </source>
</reference>
<dbReference type="PANTHER" id="PTHR33755">
    <property type="entry name" value="TOXIN PARE1-RELATED"/>
    <property type="match status" value="1"/>
</dbReference>